<organism evidence="1 2">
    <name type="scientific">Sphaerobolus stellatus (strain SS14)</name>
    <dbReference type="NCBI Taxonomy" id="990650"/>
    <lineage>
        <taxon>Eukaryota</taxon>
        <taxon>Fungi</taxon>
        <taxon>Dikarya</taxon>
        <taxon>Basidiomycota</taxon>
        <taxon>Agaricomycotina</taxon>
        <taxon>Agaricomycetes</taxon>
        <taxon>Phallomycetidae</taxon>
        <taxon>Geastrales</taxon>
        <taxon>Sphaerobolaceae</taxon>
        <taxon>Sphaerobolus</taxon>
    </lineage>
</organism>
<dbReference type="AlphaFoldDB" id="A0A0C9VC99"/>
<name>A0A0C9VC99_SPHS4</name>
<accession>A0A0C9VC99</accession>
<dbReference type="Proteomes" id="UP000054279">
    <property type="component" value="Unassembled WGS sequence"/>
</dbReference>
<reference evidence="1 2" key="1">
    <citation type="submission" date="2014-06" db="EMBL/GenBank/DDBJ databases">
        <title>Evolutionary Origins and Diversification of the Mycorrhizal Mutualists.</title>
        <authorList>
            <consortium name="DOE Joint Genome Institute"/>
            <consortium name="Mycorrhizal Genomics Consortium"/>
            <person name="Kohler A."/>
            <person name="Kuo A."/>
            <person name="Nagy L.G."/>
            <person name="Floudas D."/>
            <person name="Copeland A."/>
            <person name="Barry K.W."/>
            <person name="Cichocki N."/>
            <person name="Veneault-Fourrey C."/>
            <person name="LaButti K."/>
            <person name="Lindquist E.A."/>
            <person name="Lipzen A."/>
            <person name="Lundell T."/>
            <person name="Morin E."/>
            <person name="Murat C."/>
            <person name="Riley R."/>
            <person name="Ohm R."/>
            <person name="Sun H."/>
            <person name="Tunlid A."/>
            <person name="Henrissat B."/>
            <person name="Grigoriev I.V."/>
            <person name="Hibbett D.S."/>
            <person name="Martin F."/>
        </authorList>
    </citation>
    <scope>NUCLEOTIDE SEQUENCE [LARGE SCALE GENOMIC DNA]</scope>
    <source>
        <strain evidence="1 2">SS14</strain>
    </source>
</reference>
<protein>
    <submittedName>
        <fullName evidence="1">Uncharacterized protein</fullName>
    </submittedName>
</protein>
<gene>
    <name evidence="1" type="ORF">M422DRAFT_251895</name>
</gene>
<proteinExistence type="predicted"/>
<dbReference type="HOGENOM" id="CLU_1687828_0_0_1"/>
<evidence type="ECO:0000313" key="2">
    <source>
        <dbReference type="Proteomes" id="UP000054279"/>
    </source>
</evidence>
<dbReference type="EMBL" id="KN837116">
    <property type="protein sequence ID" value="KIJ44609.1"/>
    <property type="molecule type" value="Genomic_DNA"/>
</dbReference>
<keyword evidence="2" id="KW-1185">Reference proteome</keyword>
<sequence length="156" mass="17542">MSWLGPRRWREVYNIRIAPHLKAIECVQCRGQDCVDKGLLFIRFNDDGKLCNGRGNTRVMIQGSPKRAVPNVSTKVAIFDMVGTYELVELTESKSPREKILGIINLEGDTVKNIKRLSIQNIMFGQAPRAKYGKSRDTASLARACLKAPPEETPRL</sequence>
<evidence type="ECO:0000313" key="1">
    <source>
        <dbReference type="EMBL" id="KIJ44609.1"/>
    </source>
</evidence>